<feature type="non-terminal residue" evidence="1">
    <location>
        <position position="1"/>
    </location>
</feature>
<feature type="non-terminal residue" evidence="1">
    <location>
        <position position="113"/>
    </location>
</feature>
<gene>
    <name evidence="1" type="ORF">ACOLOM_LOCUS12810</name>
</gene>
<proteinExistence type="predicted"/>
<accession>A0ACA9QLH7</accession>
<dbReference type="Proteomes" id="UP000789525">
    <property type="component" value="Unassembled WGS sequence"/>
</dbReference>
<organism evidence="1 2">
    <name type="scientific">Acaulospora colombiana</name>
    <dbReference type="NCBI Taxonomy" id="27376"/>
    <lineage>
        <taxon>Eukaryota</taxon>
        <taxon>Fungi</taxon>
        <taxon>Fungi incertae sedis</taxon>
        <taxon>Mucoromycota</taxon>
        <taxon>Glomeromycotina</taxon>
        <taxon>Glomeromycetes</taxon>
        <taxon>Diversisporales</taxon>
        <taxon>Acaulosporaceae</taxon>
        <taxon>Acaulospora</taxon>
    </lineage>
</organism>
<reference evidence="1" key="1">
    <citation type="submission" date="2021-06" db="EMBL/GenBank/DDBJ databases">
        <authorList>
            <person name="Kallberg Y."/>
            <person name="Tangrot J."/>
            <person name="Rosling A."/>
        </authorList>
    </citation>
    <scope>NUCLEOTIDE SEQUENCE</scope>
    <source>
        <strain evidence="1">CL356</strain>
    </source>
</reference>
<dbReference type="EMBL" id="CAJVPT010054417">
    <property type="protein sequence ID" value="CAG8753292.1"/>
    <property type="molecule type" value="Genomic_DNA"/>
</dbReference>
<sequence length="113" mass="12735">HYYRLNMSSSVNAWVLSYDLSQDSDIELANKLSCVRPEAREYLLKLFSTRDFKSNNLRDLYEAGASESGSQEDSDNIPPSHQDTMDEGGRLKMSDSSSQEDPNDISLSHPDTI</sequence>
<comment type="caution">
    <text evidence="1">The sequence shown here is derived from an EMBL/GenBank/DDBJ whole genome shotgun (WGS) entry which is preliminary data.</text>
</comment>
<name>A0ACA9QLH7_9GLOM</name>
<evidence type="ECO:0000313" key="2">
    <source>
        <dbReference type="Proteomes" id="UP000789525"/>
    </source>
</evidence>
<protein>
    <submittedName>
        <fullName evidence="1">9092_t:CDS:1</fullName>
    </submittedName>
</protein>
<keyword evidence="2" id="KW-1185">Reference proteome</keyword>
<evidence type="ECO:0000313" key="1">
    <source>
        <dbReference type="EMBL" id="CAG8753292.1"/>
    </source>
</evidence>